<keyword evidence="2" id="KW-1185">Reference proteome</keyword>
<reference evidence="1" key="1">
    <citation type="submission" date="2018-05" db="EMBL/GenBank/DDBJ databases">
        <title>Draft genome of Mucuna pruriens seed.</title>
        <authorList>
            <person name="Nnadi N.E."/>
            <person name="Vos R."/>
            <person name="Hasami M.H."/>
            <person name="Devisetty U.K."/>
            <person name="Aguiy J.C."/>
        </authorList>
    </citation>
    <scope>NUCLEOTIDE SEQUENCE [LARGE SCALE GENOMIC DNA]</scope>
    <source>
        <strain evidence="1">JCA_2017</strain>
    </source>
</reference>
<dbReference type="AlphaFoldDB" id="A0A371F3N8"/>
<feature type="non-terminal residue" evidence="1">
    <location>
        <position position="1"/>
    </location>
</feature>
<sequence>MKKKGKPGSKVPGKQLIKPNLYQCFNSGGIMILEQVVAIENQLVESVEWVHPMAQELNNWAAETLPELISDVW</sequence>
<name>A0A371F3N8_MUCPR</name>
<organism evidence="1 2">
    <name type="scientific">Mucuna pruriens</name>
    <name type="common">Velvet bean</name>
    <name type="synonym">Dolichos pruriens</name>
    <dbReference type="NCBI Taxonomy" id="157652"/>
    <lineage>
        <taxon>Eukaryota</taxon>
        <taxon>Viridiplantae</taxon>
        <taxon>Streptophyta</taxon>
        <taxon>Embryophyta</taxon>
        <taxon>Tracheophyta</taxon>
        <taxon>Spermatophyta</taxon>
        <taxon>Magnoliopsida</taxon>
        <taxon>eudicotyledons</taxon>
        <taxon>Gunneridae</taxon>
        <taxon>Pentapetalae</taxon>
        <taxon>rosids</taxon>
        <taxon>fabids</taxon>
        <taxon>Fabales</taxon>
        <taxon>Fabaceae</taxon>
        <taxon>Papilionoideae</taxon>
        <taxon>50 kb inversion clade</taxon>
        <taxon>NPAAA clade</taxon>
        <taxon>indigoferoid/millettioid clade</taxon>
        <taxon>Phaseoleae</taxon>
        <taxon>Mucuna</taxon>
    </lineage>
</organism>
<feature type="non-terminal residue" evidence="1">
    <location>
        <position position="73"/>
    </location>
</feature>
<protein>
    <submittedName>
        <fullName evidence="1">Uncharacterized protein</fullName>
    </submittedName>
</protein>
<dbReference type="Proteomes" id="UP000257109">
    <property type="component" value="Unassembled WGS sequence"/>
</dbReference>
<proteinExistence type="predicted"/>
<evidence type="ECO:0000313" key="2">
    <source>
        <dbReference type="Proteomes" id="UP000257109"/>
    </source>
</evidence>
<dbReference type="EMBL" id="QJKJ01010728">
    <property type="protein sequence ID" value="RDX72874.1"/>
    <property type="molecule type" value="Genomic_DNA"/>
</dbReference>
<evidence type="ECO:0000313" key="1">
    <source>
        <dbReference type="EMBL" id="RDX72874.1"/>
    </source>
</evidence>
<accession>A0A371F3N8</accession>
<gene>
    <name evidence="1" type="ORF">CR513_47585</name>
</gene>
<comment type="caution">
    <text evidence="1">The sequence shown here is derived from an EMBL/GenBank/DDBJ whole genome shotgun (WGS) entry which is preliminary data.</text>
</comment>